<keyword evidence="11" id="KW-0406">Ion transport</keyword>
<dbReference type="EMBL" id="RHLC01000012">
    <property type="protein sequence ID" value="TPP54213.1"/>
    <property type="molecule type" value="Genomic_DNA"/>
</dbReference>
<keyword evidence="8" id="KW-0931">ER-Golgi transport</keyword>
<feature type="transmembrane region" description="Helical" evidence="14">
    <location>
        <begin position="305"/>
        <end position="326"/>
    </location>
</feature>
<dbReference type="GO" id="GO:0046923">
    <property type="term" value="F:ER retention sequence binding"/>
    <property type="evidence" value="ECO:0007669"/>
    <property type="project" value="InterPro"/>
</dbReference>
<keyword evidence="5 14" id="KW-0812">Transmembrane</keyword>
<comment type="caution">
    <text evidence="14">Lacks conserved residue(s) required for the propagation of feature annotation.</text>
</comment>
<dbReference type="Pfam" id="PF00810">
    <property type="entry name" value="ER_lumen_recept"/>
    <property type="match status" value="1"/>
</dbReference>
<dbReference type="GO" id="GO:0046961">
    <property type="term" value="F:proton-transporting ATPase activity, rotational mechanism"/>
    <property type="evidence" value="ECO:0007669"/>
    <property type="project" value="InterPro"/>
</dbReference>
<evidence type="ECO:0000256" key="14">
    <source>
        <dbReference type="RuleBase" id="RU000634"/>
    </source>
</evidence>
<evidence type="ECO:0000256" key="13">
    <source>
        <dbReference type="ARBA" id="ARBA00023170"/>
    </source>
</evidence>
<dbReference type="GO" id="GO:0033179">
    <property type="term" value="C:proton-transporting V-type ATPase, V0 domain"/>
    <property type="evidence" value="ECO:0007669"/>
    <property type="project" value="InterPro"/>
</dbReference>
<name>A0A504Y075_LEIDO</name>
<dbReference type="VEuPathDB" id="TriTrypDB:LDHU3_28.0840"/>
<keyword evidence="9 14" id="KW-0653">Protein transport</keyword>
<protein>
    <recommendedName>
        <fullName evidence="14">ER lumen protein-retaining receptor</fullName>
    </recommendedName>
</protein>
<evidence type="ECO:0000256" key="9">
    <source>
        <dbReference type="ARBA" id="ARBA00022927"/>
    </source>
</evidence>
<keyword evidence="4 14" id="KW-0813">Transport</keyword>
<keyword evidence="12 14" id="KW-0472">Membrane</keyword>
<dbReference type="Pfam" id="PF05493">
    <property type="entry name" value="ATP_synt_H"/>
    <property type="match status" value="1"/>
</dbReference>
<evidence type="ECO:0000256" key="3">
    <source>
        <dbReference type="ARBA" id="ARBA00010120"/>
    </source>
</evidence>
<comment type="similarity">
    <text evidence="2">Belongs to the V-ATPase e1/e2 subunit family.</text>
</comment>
<feature type="transmembrane region" description="Helical" evidence="14">
    <location>
        <begin position="241"/>
        <end position="265"/>
    </location>
</feature>
<evidence type="ECO:0000256" key="12">
    <source>
        <dbReference type="ARBA" id="ARBA00023136"/>
    </source>
</evidence>
<evidence type="ECO:0000256" key="11">
    <source>
        <dbReference type="ARBA" id="ARBA00023065"/>
    </source>
</evidence>
<dbReference type="AlphaFoldDB" id="A0A504Y075"/>
<dbReference type="VEuPathDB" id="TriTrypDB:LdBPK_280680.1"/>
<gene>
    <name evidence="15" type="ORF">CGC21_21860</name>
</gene>
<dbReference type="VEuPathDB" id="TriTrypDB:LdCL_280011400"/>
<evidence type="ECO:0000256" key="7">
    <source>
        <dbReference type="ARBA" id="ARBA00022824"/>
    </source>
</evidence>
<comment type="subcellular location">
    <subcellularLocation>
        <location evidence="1 14">Endoplasmic reticulum membrane</location>
        <topology evidence="1 14">Multi-pass membrane protein</topology>
    </subcellularLocation>
</comment>
<feature type="transmembrane region" description="Helical" evidence="14">
    <location>
        <begin position="6"/>
        <end position="24"/>
    </location>
</feature>
<feature type="transmembrane region" description="Helical" evidence="14">
    <location>
        <begin position="219"/>
        <end position="235"/>
    </location>
</feature>
<evidence type="ECO:0000256" key="5">
    <source>
        <dbReference type="ARBA" id="ARBA00022692"/>
    </source>
</evidence>
<evidence type="ECO:0000256" key="10">
    <source>
        <dbReference type="ARBA" id="ARBA00022989"/>
    </source>
</evidence>
<dbReference type="PANTHER" id="PTHR10585">
    <property type="entry name" value="ER LUMEN PROTEIN RETAINING RECEPTOR"/>
    <property type="match status" value="1"/>
</dbReference>
<dbReference type="Proteomes" id="UP000318447">
    <property type="component" value="Unassembled WGS sequence"/>
</dbReference>
<proteinExistence type="inferred from homology"/>
<feature type="transmembrane region" description="Helical" evidence="14">
    <location>
        <begin position="277"/>
        <end position="299"/>
    </location>
</feature>
<evidence type="ECO:0000313" key="15">
    <source>
        <dbReference type="EMBL" id="TPP54213.1"/>
    </source>
</evidence>
<dbReference type="GO" id="GO:0015031">
    <property type="term" value="P:protein transport"/>
    <property type="evidence" value="ECO:0007669"/>
    <property type="project" value="UniProtKB-KW"/>
</dbReference>
<feature type="transmembrane region" description="Helical" evidence="14">
    <location>
        <begin position="31"/>
        <end position="53"/>
    </location>
</feature>
<dbReference type="PROSITE" id="PS00952">
    <property type="entry name" value="ER_LUMEN_RECEPTOR_2"/>
    <property type="match status" value="1"/>
</dbReference>
<reference evidence="16" key="1">
    <citation type="submission" date="2019-02" db="EMBL/GenBank/DDBJ databases">
        <title>FDA dAtabase for Regulatory Grade micrObial Sequences (FDA-ARGOS): Supporting development and validation of Infectious Disease Dx tests.</title>
        <authorList>
            <person name="Duncan R."/>
            <person name="Fisher C."/>
            <person name="Tallon L."/>
            <person name="Sadzewicz L."/>
            <person name="Sengamalay N."/>
            <person name="Ott S."/>
            <person name="Godinez A."/>
            <person name="Nagaraj S."/>
            <person name="Vavikolanu K."/>
            <person name="Nadendla S."/>
            <person name="Aluvathingal J."/>
            <person name="Sichtig H."/>
        </authorList>
    </citation>
    <scope>NUCLEOTIDE SEQUENCE [LARGE SCALE GENOMIC DNA]</scope>
    <source>
        <strain evidence="16">FDAARGOS_361</strain>
    </source>
</reference>
<evidence type="ECO:0000256" key="1">
    <source>
        <dbReference type="ARBA" id="ARBA00004477"/>
    </source>
</evidence>
<feature type="transmembrane region" description="Helical" evidence="14">
    <location>
        <begin position="177"/>
        <end position="198"/>
    </location>
</feature>
<evidence type="ECO:0000256" key="4">
    <source>
        <dbReference type="ARBA" id="ARBA00022448"/>
    </source>
</evidence>
<evidence type="ECO:0000256" key="2">
    <source>
        <dbReference type="ARBA" id="ARBA00008328"/>
    </source>
</evidence>
<dbReference type="VEuPathDB" id="TriTrypDB:LdBPK_280670.1"/>
<comment type="caution">
    <text evidence="15">The sequence shown here is derived from an EMBL/GenBank/DDBJ whole genome shotgun (WGS) entry which is preliminary data.</text>
</comment>
<keyword evidence="10 14" id="KW-1133">Transmembrane helix</keyword>
<dbReference type="GO" id="GO:0006621">
    <property type="term" value="P:protein retention in ER lumen"/>
    <property type="evidence" value="ECO:0007669"/>
    <property type="project" value="InterPro"/>
</dbReference>
<dbReference type="InterPro" id="IPR000133">
    <property type="entry name" value="ER_ret_rcpt"/>
</dbReference>
<evidence type="ECO:0000256" key="8">
    <source>
        <dbReference type="ARBA" id="ARBA00022892"/>
    </source>
</evidence>
<dbReference type="GO" id="GO:0005789">
    <property type="term" value="C:endoplasmic reticulum membrane"/>
    <property type="evidence" value="ECO:0007669"/>
    <property type="project" value="UniProtKB-SubCell"/>
</dbReference>
<organism evidence="15 16">
    <name type="scientific">Leishmania donovani</name>
    <dbReference type="NCBI Taxonomy" id="5661"/>
    <lineage>
        <taxon>Eukaryota</taxon>
        <taxon>Discoba</taxon>
        <taxon>Euglenozoa</taxon>
        <taxon>Kinetoplastea</taxon>
        <taxon>Metakinetoplastina</taxon>
        <taxon>Trypanosomatida</taxon>
        <taxon>Trypanosomatidae</taxon>
        <taxon>Leishmaniinae</taxon>
        <taxon>Leishmania</taxon>
    </lineage>
</organism>
<comment type="similarity">
    <text evidence="3 14">Belongs to the ERD2 family.</text>
</comment>
<keyword evidence="13 14" id="KW-0675">Receptor</keyword>
<dbReference type="InterPro" id="IPR008389">
    <property type="entry name" value="ATPase_V0-cplx_e1/e2_su"/>
</dbReference>
<keyword evidence="6" id="KW-0375">Hydrogen ion transport</keyword>
<dbReference type="VEuPathDB" id="TriTrypDB:LdCL_280011300"/>
<dbReference type="GO" id="GO:0016192">
    <property type="term" value="P:vesicle-mediated transport"/>
    <property type="evidence" value="ECO:0007669"/>
    <property type="project" value="UniProtKB-KW"/>
</dbReference>
<accession>A0A504Y075</accession>
<evidence type="ECO:0000313" key="16">
    <source>
        <dbReference type="Proteomes" id="UP000318447"/>
    </source>
</evidence>
<dbReference type="PRINTS" id="PR00660">
    <property type="entry name" value="ERLUMENR"/>
</dbReference>
<evidence type="ECO:0000256" key="6">
    <source>
        <dbReference type="ARBA" id="ARBA00022781"/>
    </source>
</evidence>
<sequence>MGLFLGTLIFIIIGAIGALSAPLWAKSQVDLVRVLCAVATFCCWMSWVLIYMAQMNPLLLPTRSIKVDALEALHDGFGFPLPTAAGVEAVSPAVRSSSVLVSSHLSLCSVRRPRDRAASPVGVFVWLLTLWQPLLPAILILLSKMLRQRSAAGISLKSMELFAIVFCTRYLDVLFSFIGIYNTTMKIFFIASTLHICYLMKFKSPWKATYDRENDTFRIRYLIVPCAVLSILFHGTPRHNIVIELCWTFSQYLEAVAILPQIFLLEYTERYDALTSHYLFCLGAYRVVYMIHWAIRYYIYHKVRWISVFSGFVQSLLYVDFFYHYVVQVVRKAKQRYELAK</sequence>
<dbReference type="VEuPathDB" id="TriTrypDB:LDHU3_28.0850"/>
<feature type="transmembrane region" description="Helical" evidence="14">
    <location>
        <begin position="123"/>
        <end position="142"/>
    </location>
</feature>
<keyword evidence="7 14" id="KW-0256">Endoplasmic reticulum</keyword>